<evidence type="ECO:0000313" key="2">
    <source>
        <dbReference type="Proteomes" id="UP000475532"/>
    </source>
</evidence>
<comment type="caution">
    <text evidence="1">The sequence shown here is derived from an EMBL/GenBank/DDBJ whole genome shotgun (WGS) entry which is preliminary data.</text>
</comment>
<organism evidence="1 2">
    <name type="scientific">Actinomadura bangladeshensis</name>
    <dbReference type="NCBI Taxonomy" id="453573"/>
    <lineage>
        <taxon>Bacteria</taxon>
        <taxon>Bacillati</taxon>
        <taxon>Actinomycetota</taxon>
        <taxon>Actinomycetes</taxon>
        <taxon>Streptosporangiales</taxon>
        <taxon>Thermomonosporaceae</taxon>
        <taxon>Actinomadura</taxon>
    </lineage>
</organism>
<proteinExistence type="predicted"/>
<sequence>MTSVPVPDRPLPEDGQIKIWFRFNPREGWLPYDTEGLWATRLSSTTARIANAPFLQDGLAEGTVVRFVTDTDGLHWATGQVAASGNCTVRILADPSGPLGSSPRAVHERLAPFGLGGEVFSKEFPLMAITVPSEANLTEIKTLLLRGRNEGWWHFEVSCMTDAWRAA</sequence>
<gene>
    <name evidence="1" type="ORF">G3I70_13505</name>
</gene>
<reference evidence="1 2" key="1">
    <citation type="submission" date="2020-01" db="EMBL/GenBank/DDBJ databases">
        <title>Insect and environment-associated Actinomycetes.</title>
        <authorList>
            <person name="Currrie C."/>
            <person name="Chevrette M."/>
            <person name="Carlson C."/>
            <person name="Stubbendieck R."/>
            <person name="Wendt-Pienkowski E."/>
        </authorList>
    </citation>
    <scope>NUCLEOTIDE SEQUENCE [LARGE SCALE GENOMIC DNA]</scope>
    <source>
        <strain evidence="1 2">SID10258</strain>
    </source>
</reference>
<name>A0A6L9QDE4_9ACTN</name>
<evidence type="ECO:0000313" key="1">
    <source>
        <dbReference type="EMBL" id="NEA23501.1"/>
    </source>
</evidence>
<dbReference type="Proteomes" id="UP000475532">
    <property type="component" value="Unassembled WGS sequence"/>
</dbReference>
<dbReference type="Pfam" id="PF14085">
    <property type="entry name" value="DUF4265"/>
    <property type="match status" value="1"/>
</dbReference>
<dbReference type="EMBL" id="JAAGLI010000333">
    <property type="protein sequence ID" value="NEA23501.1"/>
    <property type="molecule type" value="Genomic_DNA"/>
</dbReference>
<dbReference type="RefSeq" id="WP_163055964.1">
    <property type="nucleotide sequence ID" value="NZ_JAAGLI010000333.1"/>
</dbReference>
<dbReference type="InterPro" id="IPR025361">
    <property type="entry name" value="DUF4265"/>
</dbReference>
<dbReference type="AlphaFoldDB" id="A0A6L9QDE4"/>
<protein>
    <submittedName>
        <fullName evidence="1">DUF4265 domain-containing protein</fullName>
    </submittedName>
</protein>
<accession>A0A6L9QDE4</accession>